<proteinExistence type="predicted"/>
<evidence type="ECO:0000313" key="1">
    <source>
        <dbReference type="EMBL" id="MCC2168657.1"/>
    </source>
</evidence>
<dbReference type="InterPro" id="IPR023401">
    <property type="entry name" value="ODC_N"/>
</dbReference>
<dbReference type="InterPro" id="IPR003462">
    <property type="entry name" value="ODC_Mu_crystall"/>
</dbReference>
<dbReference type="PANTHER" id="PTHR13812">
    <property type="entry name" value="KETIMINE REDUCTASE MU-CRYSTALLIN"/>
    <property type="match status" value="1"/>
</dbReference>
<keyword evidence="2" id="KW-1185">Reference proteome</keyword>
<sequence length="315" mass="36026">MIYINDNFASELLENSYKDLISLLEITVKLKKEKKVHQPLKPYLKFPEKYNRIIAMPAYVGGDIDICGIKWIASFPKNLEKNIRRANCVTVLNSVETGEPISIINSPELSIYRTASVSGMILKKYLSDSASKNVVIGIIGYGPIGQKHEDMCYKLFGDKIKKILLYDIKKIDKVSGEKSFICNAWRELYDEADVLITCTTASEPYLDCSPKKGKLTLNVSLRDFDIRFIDSAETVCLIDDWEEVNRENTNIENLSKENRLSKSDCIDIYDYLYEKIDVKDKALFFNPMGMAIFDVVVGKYMYDKAAIKTRGENYE</sequence>
<reference evidence="1 2" key="1">
    <citation type="submission" date="2021-10" db="EMBL/GenBank/DDBJ databases">
        <title>Anaerobic single-cell dispensing facilitates the cultivation of human gut bacteria.</title>
        <authorList>
            <person name="Afrizal A."/>
        </authorList>
    </citation>
    <scope>NUCLEOTIDE SEQUENCE [LARGE SCALE GENOMIC DNA]</scope>
    <source>
        <strain evidence="1 2">CLA-AA-H244</strain>
    </source>
</reference>
<dbReference type="AlphaFoldDB" id="A0AAE3AZT6"/>
<protein>
    <submittedName>
        <fullName evidence="1">2,3-diaminopropionate biosynthesis protein SbnB</fullName>
    </submittedName>
</protein>
<dbReference type="Pfam" id="PF02423">
    <property type="entry name" value="OCD_Mu_crystall"/>
    <property type="match status" value="1"/>
</dbReference>
<dbReference type="SUPFAM" id="SSF51735">
    <property type="entry name" value="NAD(P)-binding Rossmann-fold domains"/>
    <property type="match status" value="1"/>
</dbReference>
<dbReference type="EMBL" id="JAJEQF010000042">
    <property type="protein sequence ID" value="MCC2168657.1"/>
    <property type="molecule type" value="Genomic_DNA"/>
</dbReference>
<name>A0AAE3AZT6_9FIRM</name>
<dbReference type="Gene3D" id="3.30.1780.10">
    <property type="entry name" value="ornithine cyclodeaminase, domain 1"/>
    <property type="match status" value="1"/>
</dbReference>
<accession>A0AAE3AZT6</accession>
<comment type="caution">
    <text evidence="1">The sequence shown here is derived from an EMBL/GenBank/DDBJ whole genome shotgun (WGS) entry which is preliminary data.</text>
</comment>
<organism evidence="1 2">
    <name type="scientific">Gallintestinimicrobium propionicum</name>
    <dbReference type="NCBI Taxonomy" id="2981770"/>
    <lineage>
        <taxon>Bacteria</taxon>
        <taxon>Bacillati</taxon>
        <taxon>Bacillota</taxon>
        <taxon>Clostridia</taxon>
        <taxon>Lachnospirales</taxon>
        <taxon>Lachnospiraceae</taxon>
        <taxon>Gallintestinimicrobium</taxon>
    </lineage>
</organism>
<gene>
    <name evidence="1" type="ORF">LKD45_13310</name>
</gene>
<evidence type="ECO:0000313" key="2">
    <source>
        <dbReference type="Proteomes" id="UP001199355"/>
    </source>
</evidence>
<dbReference type="RefSeq" id="WP_308728819.1">
    <property type="nucleotide sequence ID" value="NZ_JAJEQF010000042.1"/>
</dbReference>
<dbReference type="GO" id="GO:0005737">
    <property type="term" value="C:cytoplasm"/>
    <property type="evidence" value="ECO:0007669"/>
    <property type="project" value="TreeGrafter"/>
</dbReference>
<dbReference type="PANTHER" id="PTHR13812:SF19">
    <property type="entry name" value="KETIMINE REDUCTASE MU-CRYSTALLIN"/>
    <property type="match status" value="1"/>
</dbReference>
<dbReference type="Proteomes" id="UP001199355">
    <property type="component" value="Unassembled WGS sequence"/>
</dbReference>
<dbReference type="Gene3D" id="3.40.50.720">
    <property type="entry name" value="NAD(P)-binding Rossmann-like Domain"/>
    <property type="match status" value="1"/>
</dbReference>
<dbReference type="InterPro" id="IPR036291">
    <property type="entry name" value="NAD(P)-bd_dom_sf"/>
</dbReference>